<keyword evidence="3 9" id="KW-0812">Transmembrane</keyword>
<evidence type="ECO:0000256" key="3">
    <source>
        <dbReference type="ARBA" id="ARBA00022692"/>
    </source>
</evidence>
<dbReference type="InterPro" id="IPR017871">
    <property type="entry name" value="ABC_transporter-like_CS"/>
</dbReference>
<dbReference type="OrthoDB" id="6500128at2759"/>
<dbReference type="PROSITE" id="PS50929">
    <property type="entry name" value="ABC_TM1F"/>
    <property type="match status" value="2"/>
</dbReference>
<dbReference type="GO" id="GO:0016020">
    <property type="term" value="C:membrane"/>
    <property type="evidence" value="ECO:0007669"/>
    <property type="project" value="UniProtKB-SubCell"/>
</dbReference>
<feature type="transmembrane region" description="Helical" evidence="9">
    <location>
        <begin position="814"/>
        <end position="835"/>
    </location>
</feature>
<feature type="domain" description="ABC transmembrane type-1" evidence="11">
    <location>
        <begin position="175"/>
        <end position="485"/>
    </location>
</feature>
<dbReference type="Pfam" id="PF00664">
    <property type="entry name" value="ABC_membrane"/>
    <property type="match status" value="2"/>
</dbReference>
<dbReference type="InterPro" id="IPR050173">
    <property type="entry name" value="ABC_transporter_C-like"/>
</dbReference>
<dbReference type="InterPro" id="IPR003593">
    <property type="entry name" value="AAA+_ATPase"/>
</dbReference>
<evidence type="ECO:0000256" key="5">
    <source>
        <dbReference type="ARBA" id="ARBA00022741"/>
    </source>
</evidence>
<evidence type="ECO:0000313" key="12">
    <source>
        <dbReference type="EMBL" id="EMD41558.1"/>
    </source>
</evidence>
<dbReference type="CDD" id="cd18604">
    <property type="entry name" value="ABC_6TM_VMR1_D2_like"/>
    <property type="match status" value="1"/>
</dbReference>
<evidence type="ECO:0000256" key="7">
    <source>
        <dbReference type="ARBA" id="ARBA00022989"/>
    </source>
</evidence>
<accession>M2QWR2</accession>
<feature type="transmembrane region" description="Helical" evidence="9">
    <location>
        <begin position="1040"/>
        <end position="1060"/>
    </location>
</feature>
<dbReference type="InterPro" id="IPR011527">
    <property type="entry name" value="ABC1_TM_dom"/>
</dbReference>
<dbReference type="STRING" id="914234.M2QWR2"/>
<evidence type="ECO:0000256" key="9">
    <source>
        <dbReference type="SAM" id="Phobius"/>
    </source>
</evidence>
<dbReference type="SUPFAM" id="SSF52540">
    <property type="entry name" value="P-loop containing nucleoside triphosphate hydrolases"/>
    <property type="match status" value="2"/>
</dbReference>
<dbReference type="CDD" id="cd03244">
    <property type="entry name" value="ABCC_MRP_domain2"/>
    <property type="match status" value="1"/>
</dbReference>
<feature type="transmembrane region" description="Helical" evidence="9">
    <location>
        <begin position="209"/>
        <end position="231"/>
    </location>
</feature>
<evidence type="ECO:0000256" key="2">
    <source>
        <dbReference type="ARBA" id="ARBA00022448"/>
    </source>
</evidence>
<keyword evidence="13" id="KW-1185">Reference proteome</keyword>
<comment type="subcellular location">
    <subcellularLocation>
        <location evidence="1">Membrane</location>
        <topology evidence="1">Multi-pass membrane protein</topology>
    </subcellularLocation>
</comment>
<gene>
    <name evidence="12" type="ORF">CERSUDRAFT_128415</name>
</gene>
<dbReference type="PANTHER" id="PTHR24223:SF356">
    <property type="entry name" value="ATP-BINDING CASSETTE TRANSPORTER ABC4"/>
    <property type="match status" value="1"/>
</dbReference>
<evidence type="ECO:0000259" key="10">
    <source>
        <dbReference type="PROSITE" id="PS50893"/>
    </source>
</evidence>
<keyword evidence="2" id="KW-0813">Transport</keyword>
<dbReference type="CDD" id="cd03250">
    <property type="entry name" value="ABCC_MRP_domain1"/>
    <property type="match status" value="1"/>
</dbReference>
<organism evidence="12 13">
    <name type="scientific">Ceriporiopsis subvermispora (strain B)</name>
    <name type="common">White-rot fungus</name>
    <name type="synonym">Gelatoporia subvermispora</name>
    <dbReference type="NCBI Taxonomy" id="914234"/>
    <lineage>
        <taxon>Eukaryota</taxon>
        <taxon>Fungi</taxon>
        <taxon>Dikarya</taxon>
        <taxon>Basidiomycota</taxon>
        <taxon>Agaricomycotina</taxon>
        <taxon>Agaricomycetes</taxon>
        <taxon>Polyporales</taxon>
        <taxon>Gelatoporiaceae</taxon>
        <taxon>Gelatoporia</taxon>
    </lineage>
</organism>
<dbReference type="HOGENOM" id="CLU_000604_27_6_1"/>
<dbReference type="InterPro" id="IPR027417">
    <property type="entry name" value="P-loop_NTPase"/>
</dbReference>
<dbReference type="GO" id="GO:0016887">
    <property type="term" value="F:ATP hydrolysis activity"/>
    <property type="evidence" value="ECO:0007669"/>
    <property type="project" value="InterPro"/>
</dbReference>
<evidence type="ECO:0000256" key="1">
    <source>
        <dbReference type="ARBA" id="ARBA00004141"/>
    </source>
</evidence>
<evidence type="ECO:0000256" key="6">
    <source>
        <dbReference type="ARBA" id="ARBA00022840"/>
    </source>
</evidence>
<dbReference type="PANTHER" id="PTHR24223">
    <property type="entry name" value="ATP-BINDING CASSETTE SUB-FAMILY C"/>
    <property type="match status" value="1"/>
</dbReference>
<dbReference type="CDD" id="cd18596">
    <property type="entry name" value="ABC_6TM_VMR1_D1_like"/>
    <property type="match status" value="1"/>
</dbReference>
<dbReference type="Proteomes" id="UP000016930">
    <property type="component" value="Unassembled WGS sequence"/>
</dbReference>
<feature type="transmembrane region" description="Helical" evidence="9">
    <location>
        <begin position="54"/>
        <end position="73"/>
    </location>
</feature>
<feature type="transmembrane region" description="Helical" evidence="9">
    <location>
        <begin position="429"/>
        <end position="449"/>
    </location>
</feature>
<dbReference type="EMBL" id="KB445791">
    <property type="protein sequence ID" value="EMD41558.1"/>
    <property type="molecule type" value="Genomic_DNA"/>
</dbReference>
<dbReference type="InterPro" id="IPR003439">
    <property type="entry name" value="ABC_transporter-like_ATP-bd"/>
</dbReference>
<name>M2QWR2_CERS8</name>
<keyword evidence="8 9" id="KW-0472">Membrane</keyword>
<evidence type="ECO:0000256" key="8">
    <source>
        <dbReference type="ARBA" id="ARBA00023136"/>
    </source>
</evidence>
<dbReference type="PROSITE" id="PS50893">
    <property type="entry name" value="ABC_TRANSPORTER_2"/>
    <property type="match status" value="2"/>
</dbReference>
<dbReference type="Gene3D" id="3.40.50.300">
    <property type="entry name" value="P-loop containing nucleotide triphosphate hydrolases"/>
    <property type="match status" value="2"/>
</dbReference>
<feature type="transmembrane region" description="Helical" evidence="9">
    <location>
        <begin position="12"/>
        <end position="34"/>
    </location>
</feature>
<dbReference type="SMART" id="SM00382">
    <property type="entry name" value="AAA"/>
    <property type="match status" value="2"/>
</dbReference>
<sequence length="1386" mass="152990">MGVLTVSSYRWIGRTASAHLTFVLALTWICYAYRDIWPLAMVASDPMDSAEGDILWVKVLILTFTAIVTPLCMPRRYVPIKATVLDPSSAGHAEQTASWLSLVTFSWLDQMILNAARVSHLPFDQFLPLANYDRARYLTERTLPHLDPLALGRKRHVFWGIVHIFYPEFLTMTTMLAIKAVTTFASPIGLFKLLQYLESNGIGSTVRPWVWISLLFFGPVLGSLAIQWYIFTSTRMTVRTEAIITQLVFTHALRIRATGIAGKPDYGRNLDSGPVELAESADADFSDTDSTGVSAHIVGKLNNLVTSDLRNIYHGCDILYIILYLPVQSGLCIWFLYTVLGWSAFVGMAVMISLFPVPGLFARFIQTVQSEKMSQTDSRVQVVSDVLRVIRMIKLFGWELLINEKVATERENELKYVKKYKLLEVLNNCINYLIPVAIMVATFVTYTVIMHESLTASRVFSSMAAFSLLRENLNNVLGMSPALIQANVSLDRLNKFLYETELLDRFDNECRPASQHSASTSSDGIGIRNAIFTWSRETSSSFSLCIEAELLFQRGGINLVVGPTGSGKTSLLLALLGELHYVSMTPDSFCNLPRSGGVAYVPQEAWIQNATIRENILFGSPYHERRYYQVIKQCALERDLELFPAGDHAEVGEMGVNLSGGQKARISLARAMYSNAEILLIDDVLAALDVGTAQWIVKHCFQGELMRDRTVILVTHNISVTTPIADFIVTLDVNGRIVGQKHLSRSHTSSSDSGTFADQAGIEFEMSEAHLQSSPTPPDTGLLVKDEEIAEGHVGWLPMTMYLSRMGGNHPVSFWALCIVSLAGCELLQVSRVWWLGAWAEQYVNRTPSQVNVPYYLTIFCVMLLLGSVCYSATFVAVAFGSLRASRAIHNSLLGSILDTTLGWLDKTPTSRIITRCTQDIQEVDSTLSSNFERLLGLTGSMIFEFGAVIVFSPAFLLPGGVITVIGICCGQLYMKAQLSAKREMSNARAPVLGHFDATVRGLTCVRAFGAEQAFIQESYCRIDRYTRIARSFYNLSRWVTLRMETLGGAFAAALAIFLVYGGQTNASDTGFSLNMAVAFSGTILWWIMAVNQFELSGNSLERVQQYLDIEQEPKSSDAGVPPAYWPASGGLRVDKLSARYSQDGPRVLHNISFEVRSGERIGIVGRTGSGKSSLALALLRCILTEGEVYYDGLLTSSINLDALRANITIIPQDPELLQGSLRYNLDPFQAHDDATLNDALRASGLSASQANSEAALTLDSAIAAGGSNLSVGQRQMVALARALVRQSKLLILDEATSAIDYETDATIQRSLRQELRGDVTVLTVAHRLRTVMDADKILVLDAGRVVEYAPPSWLLRDQDSKFRALVEESSDKAELYAMVFGDSSA</sequence>
<feature type="transmembrane region" description="Helical" evidence="9">
    <location>
        <begin position="855"/>
        <end position="880"/>
    </location>
</feature>
<feature type="transmembrane region" description="Helical" evidence="9">
    <location>
        <begin position="318"/>
        <end position="337"/>
    </location>
</feature>
<feature type="transmembrane region" description="Helical" evidence="9">
    <location>
        <begin position="343"/>
        <end position="365"/>
    </location>
</feature>
<dbReference type="GO" id="GO:0140359">
    <property type="term" value="F:ABC-type transporter activity"/>
    <property type="evidence" value="ECO:0007669"/>
    <property type="project" value="InterPro"/>
</dbReference>
<dbReference type="PROSITE" id="PS00211">
    <property type="entry name" value="ABC_TRANSPORTER_1"/>
    <property type="match status" value="2"/>
</dbReference>
<reference evidence="12 13" key="1">
    <citation type="journal article" date="2012" name="Proc. Natl. Acad. Sci. U.S.A.">
        <title>Comparative genomics of Ceriporiopsis subvermispora and Phanerochaete chrysosporium provide insight into selective ligninolysis.</title>
        <authorList>
            <person name="Fernandez-Fueyo E."/>
            <person name="Ruiz-Duenas F.J."/>
            <person name="Ferreira P."/>
            <person name="Floudas D."/>
            <person name="Hibbett D.S."/>
            <person name="Canessa P."/>
            <person name="Larrondo L.F."/>
            <person name="James T.Y."/>
            <person name="Seelenfreund D."/>
            <person name="Lobos S."/>
            <person name="Polanco R."/>
            <person name="Tello M."/>
            <person name="Honda Y."/>
            <person name="Watanabe T."/>
            <person name="Watanabe T."/>
            <person name="Ryu J.S."/>
            <person name="Kubicek C.P."/>
            <person name="Schmoll M."/>
            <person name="Gaskell J."/>
            <person name="Hammel K.E."/>
            <person name="St John F.J."/>
            <person name="Vanden Wymelenberg A."/>
            <person name="Sabat G."/>
            <person name="Splinter BonDurant S."/>
            <person name="Syed K."/>
            <person name="Yadav J.S."/>
            <person name="Doddapaneni H."/>
            <person name="Subramanian V."/>
            <person name="Lavin J.L."/>
            <person name="Oguiza J.A."/>
            <person name="Perez G."/>
            <person name="Pisabarro A.G."/>
            <person name="Ramirez L."/>
            <person name="Santoyo F."/>
            <person name="Master E."/>
            <person name="Coutinho P.M."/>
            <person name="Henrissat B."/>
            <person name="Lombard V."/>
            <person name="Magnuson J.K."/>
            <person name="Kuees U."/>
            <person name="Hori C."/>
            <person name="Igarashi K."/>
            <person name="Samejima M."/>
            <person name="Held B.W."/>
            <person name="Barry K.W."/>
            <person name="LaButti K.M."/>
            <person name="Lapidus A."/>
            <person name="Lindquist E.A."/>
            <person name="Lucas S.M."/>
            <person name="Riley R."/>
            <person name="Salamov A.A."/>
            <person name="Hoffmeister D."/>
            <person name="Schwenk D."/>
            <person name="Hadar Y."/>
            <person name="Yarden O."/>
            <person name="de Vries R.P."/>
            <person name="Wiebenga A."/>
            <person name="Stenlid J."/>
            <person name="Eastwood D."/>
            <person name="Grigoriev I.V."/>
            <person name="Berka R.M."/>
            <person name="Blanchette R.A."/>
            <person name="Kersten P."/>
            <person name="Martinez A.T."/>
            <person name="Vicuna R."/>
            <person name="Cullen D."/>
        </authorList>
    </citation>
    <scope>NUCLEOTIDE SEQUENCE [LARGE SCALE GENOMIC DNA]</scope>
    <source>
        <strain evidence="12 13">B</strain>
    </source>
</reference>
<dbReference type="FunFam" id="1.20.1560.10:FF:000013">
    <property type="entry name" value="ABC transporter C family member 2"/>
    <property type="match status" value="1"/>
</dbReference>
<evidence type="ECO:0008006" key="14">
    <source>
        <dbReference type="Google" id="ProtNLM"/>
    </source>
</evidence>
<dbReference type="FunFam" id="3.40.50.300:FF:000838">
    <property type="entry name" value="ABC multidrug transporter (Eurofung)"/>
    <property type="match status" value="1"/>
</dbReference>
<feature type="domain" description="ABC transporter" evidence="10">
    <location>
        <begin position="525"/>
        <end position="758"/>
    </location>
</feature>
<keyword evidence="5" id="KW-0547">Nucleotide-binding</keyword>
<protein>
    <recommendedName>
        <fullName evidence="14">P-loop containing nucleoside triphosphate hydrolase protein</fullName>
    </recommendedName>
</protein>
<evidence type="ECO:0000256" key="4">
    <source>
        <dbReference type="ARBA" id="ARBA00022737"/>
    </source>
</evidence>
<dbReference type="Pfam" id="PF00005">
    <property type="entry name" value="ABC_tran"/>
    <property type="match status" value="2"/>
</dbReference>
<proteinExistence type="predicted"/>
<evidence type="ECO:0000313" key="13">
    <source>
        <dbReference type="Proteomes" id="UP000016930"/>
    </source>
</evidence>
<feature type="domain" description="ABC transmembrane type-1" evidence="11">
    <location>
        <begin position="816"/>
        <end position="1096"/>
    </location>
</feature>
<feature type="domain" description="ABC transporter" evidence="10">
    <location>
        <begin position="1132"/>
        <end position="1368"/>
    </location>
</feature>
<keyword evidence="4" id="KW-0677">Repeat</keyword>
<evidence type="ECO:0000259" key="11">
    <source>
        <dbReference type="PROSITE" id="PS50929"/>
    </source>
</evidence>
<dbReference type="Gene3D" id="1.20.1560.10">
    <property type="entry name" value="ABC transporter type 1, transmembrane domain"/>
    <property type="match status" value="2"/>
</dbReference>
<dbReference type="GO" id="GO:0005524">
    <property type="term" value="F:ATP binding"/>
    <property type="evidence" value="ECO:0007669"/>
    <property type="project" value="UniProtKB-KW"/>
</dbReference>
<dbReference type="SUPFAM" id="SSF90123">
    <property type="entry name" value="ABC transporter transmembrane region"/>
    <property type="match status" value="2"/>
</dbReference>
<dbReference type="InterPro" id="IPR036640">
    <property type="entry name" value="ABC1_TM_sf"/>
</dbReference>
<keyword evidence="6" id="KW-0067">ATP-binding</keyword>
<feature type="transmembrane region" description="Helical" evidence="9">
    <location>
        <begin position="1072"/>
        <end position="1091"/>
    </location>
</feature>
<keyword evidence="7 9" id="KW-1133">Transmembrane helix</keyword>